<dbReference type="InterPro" id="IPR003661">
    <property type="entry name" value="HisK_dim/P_dom"/>
</dbReference>
<dbReference type="PROSITE" id="PS50113">
    <property type="entry name" value="PAC"/>
    <property type="match status" value="2"/>
</dbReference>
<dbReference type="NCBIfam" id="TIGR00229">
    <property type="entry name" value="sensory_box"/>
    <property type="match status" value="2"/>
</dbReference>
<keyword evidence="7" id="KW-0067">ATP-binding</keyword>
<evidence type="ECO:0000256" key="9">
    <source>
        <dbReference type="PROSITE-ProRule" id="PRU00169"/>
    </source>
</evidence>
<feature type="modified residue" description="4-aspartylphosphate" evidence="9">
    <location>
        <position position="609"/>
    </location>
</feature>
<evidence type="ECO:0000256" key="6">
    <source>
        <dbReference type="ARBA" id="ARBA00022777"/>
    </source>
</evidence>
<dbReference type="PANTHER" id="PTHR43065">
    <property type="entry name" value="SENSOR HISTIDINE KINASE"/>
    <property type="match status" value="1"/>
</dbReference>
<dbReference type="SMART" id="SM00086">
    <property type="entry name" value="PAC"/>
    <property type="match status" value="2"/>
</dbReference>
<dbReference type="Pfam" id="PF00512">
    <property type="entry name" value="HisKA"/>
    <property type="match status" value="1"/>
</dbReference>
<dbReference type="Gene3D" id="3.40.50.2300">
    <property type="match status" value="1"/>
</dbReference>
<comment type="caution">
    <text evidence="14">The sequence shown here is derived from an EMBL/GenBank/DDBJ whole genome shotgun (WGS) entry which is preliminary data.</text>
</comment>
<evidence type="ECO:0000256" key="3">
    <source>
        <dbReference type="ARBA" id="ARBA00022553"/>
    </source>
</evidence>
<keyword evidence="5" id="KW-0547">Nucleotide-binding</keyword>
<feature type="domain" description="Response regulatory" evidence="11">
    <location>
        <begin position="558"/>
        <end position="674"/>
    </location>
</feature>
<keyword evidence="6" id="KW-0418">Kinase</keyword>
<dbReference type="SUPFAM" id="SSF55785">
    <property type="entry name" value="PYP-like sensor domain (PAS domain)"/>
    <property type="match status" value="2"/>
</dbReference>
<accession>A0A3S3SRK6</accession>
<keyword evidence="15" id="KW-1185">Reference proteome</keyword>
<dbReference type="InterPro" id="IPR013656">
    <property type="entry name" value="PAS_4"/>
</dbReference>
<dbReference type="SMART" id="SM00091">
    <property type="entry name" value="PAS"/>
    <property type="match status" value="2"/>
</dbReference>
<dbReference type="InterPro" id="IPR003594">
    <property type="entry name" value="HATPase_dom"/>
</dbReference>
<keyword evidence="3 9" id="KW-0597">Phosphoprotein</keyword>
<dbReference type="Pfam" id="PF00072">
    <property type="entry name" value="Response_reg"/>
    <property type="match status" value="1"/>
</dbReference>
<dbReference type="AlphaFoldDB" id="A0A3S3SRK6"/>
<dbReference type="InterPro" id="IPR005467">
    <property type="entry name" value="His_kinase_dom"/>
</dbReference>
<evidence type="ECO:0000259" key="13">
    <source>
        <dbReference type="PROSITE" id="PS50113"/>
    </source>
</evidence>
<evidence type="ECO:0000256" key="7">
    <source>
        <dbReference type="ARBA" id="ARBA00022840"/>
    </source>
</evidence>
<dbReference type="SUPFAM" id="SSF52172">
    <property type="entry name" value="CheY-like"/>
    <property type="match status" value="1"/>
</dbReference>
<dbReference type="InterPro" id="IPR000014">
    <property type="entry name" value="PAS"/>
</dbReference>
<feature type="domain" description="PAC" evidence="13">
    <location>
        <begin position="108"/>
        <end position="160"/>
    </location>
</feature>
<dbReference type="SMART" id="SM00448">
    <property type="entry name" value="REC"/>
    <property type="match status" value="1"/>
</dbReference>
<dbReference type="GO" id="GO:0005524">
    <property type="term" value="F:ATP binding"/>
    <property type="evidence" value="ECO:0007669"/>
    <property type="project" value="UniProtKB-KW"/>
</dbReference>
<keyword evidence="4" id="KW-0808">Transferase</keyword>
<dbReference type="Gene3D" id="3.30.450.20">
    <property type="entry name" value="PAS domain"/>
    <property type="match status" value="2"/>
</dbReference>
<sequence>MEGMVEERTAELRLEFEERRKLDKELQKKKEVLSAVLNNIADGIVACNHEGVLTVFNRAAEKFHGLPHEHLPADEWAKHYDLYNEDGKTPMAMDAIPLFRALHGEHIHNIEMVIAPKKGKQRRLLASGQPLFDSQGSKLGAVVSMHDITEQRKIELSLRNAHEKLEQKVEKRTIELKKSKEEWEKTFDAMNDIITIQDKDFRIIKANKMAHQTFQIKPGEFNGKYCYEVFRGSKQPCQGCPVLESLKNDDTHATEIVHENLGKIFHVTSSPIFNENGQFTQLLHIAKDITEQKKMEKELLHAHKMEAIGTLAGGIAHDFNNILTPILGYADMILEKLPEGSQLREDQQQVLIAGNRAKDLVKQILTFSRQSKKELLLIQPDIIIKEALKFLRASLPTFIEINTSIPKCGMIHADPTQLHQIIMNLCTNSYHAMRESGGVLGVTLAPVTIEKGDLRVENLDLTPGTYLILEVSDTGHGMHKKTVEMIFDPYFTTKKEGEGTGMGLSVVHGIVKSYGGHIFVYSELGKGTIFKIYLPCIASEETSAQSKIVSSYPRGDEKILIVDDEEVIVQMERQMLESLGYKVTALTSSKEAWDVLQKQPESFDLVVTDMTMPNITGIELAQRYLSLRPDASVILCTGFSELINGESSKKLGIRGFIMKPVLKKDLATAVRKALDEQES</sequence>
<dbReference type="PROSITE" id="PS50112">
    <property type="entry name" value="PAS"/>
    <property type="match status" value="1"/>
</dbReference>
<evidence type="ECO:0000256" key="5">
    <source>
        <dbReference type="ARBA" id="ARBA00022741"/>
    </source>
</evidence>
<organism evidence="14 15">
    <name type="scientific">Candidatus Electrothrix communis</name>
    <dbReference type="NCBI Taxonomy" id="1859133"/>
    <lineage>
        <taxon>Bacteria</taxon>
        <taxon>Pseudomonadati</taxon>
        <taxon>Thermodesulfobacteriota</taxon>
        <taxon>Desulfobulbia</taxon>
        <taxon>Desulfobulbales</taxon>
        <taxon>Desulfobulbaceae</taxon>
        <taxon>Candidatus Electrothrix</taxon>
    </lineage>
</organism>
<dbReference type="InterPro" id="IPR035965">
    <property type="entry name" value="PAS-like_dom_sf"/>
</dbReference>
<dbReference type="InterPro" id="IPR001789">
    <property type="entry name" value="Sig_transdc_resp-reg_receiver"/>
</dbReference>
<dbReference type="SMART" id="SM00387">
    <property type="entry name" value="HATPase_c"/>
    <property type="match status" value="1"/>
</dbReference>
<dbReference type="PANTHER" id="PTHR43065:SF46">
    <property type="entry name" value="C4-DICARBOXYLATE TRANSPORT SENSOR PROTEIN DCTB"/>
    <property type="match status" value="1"/>
</dbReference>
<dbReference type="Gene3D" id="1.10.287.130">
    <property type="match status" value="1"/>
</dbReference>
<dbReference type="CDD" id="cd00082">
    <property type="entry name" value="HisKA"/>
    <property type="match status" value="1"/>
</dbReference>
<dbReference type="InterPro" id="IPR004358">
    <property type="entry name" value="Sig_transdc_His_kin-like_C"/>
</dbReference>
<evidence type="ECO:0000256" key="8">
    <source>
        <dbReference type="ARBA" id="ARBA00023012"/>
    </source>
</evidence>
<dbReference type="EC" id="2.7.13.3" evidence="2"/>
<dbReference type="Pfam" id="PF13426">
    <property type="entry name" value="PAS_9"/>
    <property type="match status" value="1"/>
</dbReference>
<dbReference type="SUPFAM" id="SSF47384">
    <property type="entry name" value="Homodimeric domain of signal transducing histidine kinase"/>
    <property type="match status" value="1"/>
</dbReference>
<name>A0A3S3SRK6_9BACT</name>
<comment type="catalytic activity">
    <reaction evidence="1">
        <text>ATP + protein L-histidine = ADP + protein N-phospho-L-histidine.</text>
        <dbReference type="EC" id="2.7.13.3"/>
    </reaction>
</comment>
<dbReference type="Pfam" id="PF08448">
    <property type="entry name" value="PAS_4"/>
    <property type="match status" value="1"/>
</dbReference>
<evidence type="ECO:0000313" key="14">
    <source>
        <dbReference type="EMBL" id="RWX48479.1"/>
    </source>
</evidence>
<dbReference type="GO" id="GO:0000155">
    <property type="term" value="F:phosphorelay sensor kinase activity"/>
    <property type="evidence" value="ECO:0007669"/>
    <property type="project" value="InterPro"/>
</dbReference>
<evidence type="ECO:0000256" key="2">
    <source>
        <dbReference type="ARBA" id="ARBA00012438"/>
    </source>
</evidence>
<protein>
    <recommendedName>
        <fullName evidence="2">histidine kinase</fullName>
        <ecNumber evidence="2">2.7.13.3</ecNumber>
    </recommendedName>
</protein>
<dbReference type="PROSITE" id="PS50109">
    <property type="entry name" value="HIS_KIN"/>
    <property type="match status" value="1"/>
</dbReference>
<feature type="domain" description="Histidine kinase" evidence="10">
    <location>
        <begin position="314"/>
        <end position="538"/>
    </location>
</feature>
<dbReference type="InterPro" id="IPR000700">
    <property type="entry name" value="PAS-assoc_C"/>
</dbReference>
<reference evidence="14 15" key="1">
    <citation type="submission" date="2017-01" db="EMBL/GenBank/DDBJ databases">
        <title>The cable genome- insights into the physiology and evolution of filamentous bacteria capable of sulfide oxidation via long distance electron transfer.</title>
        <authorList>
            <person name="Schreiber L."/>
            <person name="Bjerg J.T."/>
            <person name="Boggild A."/>
            <person name="Van De Vossenberg J."/>
            <person name="Meysman F."/>
            <person name="Nielsen L.P."/>
            <person name="Schramm A."/>
            <person name="Kjeldsen K.U."/>
        </authorList>
    </citation>
    <scope>NUCLEOTIDE SEQUENCE [LARGE SCALE GENOMIC DNA]</scope>
    <source>
        <strain evidence="14">A1</strain>
    </source>
</reference>
<evidence type="ECO:0000259" key="12">
    <source>
        <dbReference type="PROSITE" id="PS50112"/>
    </source>
</evidence>
<proteinExistence type="predicted"/>
<dbReference type="SUPFAM" id="SSF55874">
    <property type="entry name" value="ATPase domain of HSP90 chaperone/DNA topoisomerase II/histidine kinase"/>
    <property type="match status" value="1"/>
</dbReference>
<dbReference type="PROSITE" id="PS50110">
    <property type="entry name" value="RESPONSE_REGULATORY"/>
    <property type="match status" value="1"/>
</dbReference>
<dbReference type="CDD" id="cd00156">
    <property type="entry name" value="REC"/>
    <property type="match status" value="1"/>
</dbReference>
<dbReference type="PRINTS" id="PR00344">
    <property type="entry name" value="BCTRLSENSOR"/>
</dbReference>
<dbReference type="SMART" id="SM00388">
    <property type="entry name" value="HisKA"/>
    <property type="match status" value="1"/>
</dbReference>
<evidence type="ECO:0000256" key="4">
    <source>
        <dbReference type="ARBA" id="ARBA00022679"/>
    </source>
</evidence>
<feature type="domain" description="PAC" evidence="13">
    <location>
        <begin position="250"/>
        <end position="301"/>
    </location>
</feature>
<dbReference type="Proteomes" id="UP000288086">
    <property type="component" value="Unassembled WGS sequence"/>
</dbReference>
<dbReference type="CDD" id="cd00130">
    <property type="entry name" value="PAS"/>
    <property type="match status" value="1"/>
</dbReference>
<dbReference type="InterPro" id="IPR036097">
    <property type="entry name" value="HisK_dim/P_sf"/>
</dbReference>
<gene>
    <name evidence="14" type="ORF">VT98_11452</name>
</gene>
<keyword evidence="8" id="KW-0902">Two-component regulatory system</keyword>
<evidence type="ECO:0000259" key="11">
    <source>
        <dbReference type="PROSITE" id="PS50110"/>
    </source>
</evidence>
<dbReference type="InterPro" id="IPR011006">
    <property type="entry name" value="CheY-like_superfamily"/>
</dbReference>
<dbReference type="InterPro" id="IPR001610">
    <property type="entry name" value="PAC"/>
</dbReference>
<dbReference type="Pfam" id="PF02518">
    <property type="entry name" value="HATPase_c"/>
    <property type="match status" value="1"/>
</dbReference>
<dbReference type="EMBL" id="MTKP01000145">
    <property type="protein sequence ID" value="RWX48479.1"/>
    <property type="molecule type" value="Genomic_DNA"/>
</dbReference>
<evidence type="ECO:0000256" key="1">
    <source>
        <dbReference type="ARBA" id="ARBA00000085"/>
    </source>
</evidence>
<dbReference type="Gene3D" id="3.30.565.10">
    <property type="entry name" value="Histidine kinase-like ATPase, C-terminal domain"/>
    <property type="match status" value="1"/>
</dbReference>
<dbReference type="InterPro" id="IPR036890">
    <property type="entry name" value="HATPase_C_sf"/>
</dbReference>
<evidence type="ECO:0000259" key="10">
    <source>
        <dbReference type="PROSITE" id="PS50109"/>
    </source>
</evidence>
<feature type="domain" description="PAS" evidence="12">
    <location>
        <begin position="29"/>
        <end position="105"/>
    </location>
</feature>
<evidence type="ECO:0000313" key="15">
    <source>
        <dbReference type="Proteomes" id="UP000288086"/>
    </source>
</evidence>